<dbReference type="Proteomes" id="UP000254866">
    <property type="component" value="Unassembled WGS sequence"/>
</dbReference>
<comment type="caution">
    <text evidence="2">The sequence shown here is derived from an EMBL/GenBank/DDBJ whole genome shotgun (WGS) entry which is preliminary data.</text>
</comment>
<proteinExistence type="predicted"/>
<reference evidence="2 3" key="1">
    <citation type="journal article" date="2018" name="IMA Fungus">
        <title>IMA Genome-F 9: Draft genome sequence of Annulohypoxylon stygium, Aspergillus mulundensis, Berkeleyomyces basicola (syn. Thielaviopsis basicola), Ceratocystis smalleyi, two Cercospora beticola strains, Coleophoma cylindrospora, Fusarium fracticaudum, Phialophora cf. hyalina, and Morchella septimelata.</title>
        <authorList>
            <person name="Wingfield B.D."/>
            <person name="Bills G.F."/>
            <person name="Dong Y."/>
            <person name="Huang W."/>
            <person name="Nel W.J."/>
            <person name="Swalarsk-Parry B.S."/>
            <person name="Vaghefi N."/>
            <person name="Wilken P.M."/>
            <person name="An Z."/>
            <person name="de Beer Z.W."/>
            <person name="De Vos L."/>
            <person name="Chen L."/>
            <person name="Duong T.A."/>
            <person name="Gao Y."/>
            <person name="Hammerbacher A."/>
            <person name="Kikkert J.R."/>
            <person name="Li Y."/>
            <person name="Li H."/>
            <person name="Li K."/>
            <person name="Li Q."/>
            <person name="Liu X."/>
            <person name="Ma X."/>
            <person name="Naidoo K."/>
            <person name="Pethybridge S.J."/>
            <person name="Sun J."/>
            <person name="Steenkamp E.T."/>
            <person name="van der Nest M.A."/>
            <person name="van Wyk S."/>
            <person name="Wingfield M.J."/>
            <person name="Xiong C."/>
            <person name="Yue Q."/>
            <person name="Zhang X."/>
        </authorList>
    </citation>
    <scope>NUCLEOTIDE SEQUENCE [LARGE SCALE GENOMIC DNA]</scope>
    <source>
        <strain evidence="2 3">BP 5553</strain>
    </source>
</reference>
<evidence type="ECO:0000313" key="2">
    <source>
        <dbReference type="EMBL" id="RDL31863.1"/>
    </source>
</evidence>
<sequence>MDTPVADNAQLESEESPKEIGRVKGRVRFDAISRQVGLTPLNTHPTLPFEWGDPSQKTPQIANGSEGREKTADSVCEEGDTSQSATTIRSEWATMCVSGYPKPEDTELPAYTTDKTSEEVNSSRAPSSTESNWINTCVSGHPKPGATELPADALVDIPLSTDKSTRTVPIHFDGFDLPPTKLTSPEKPVYELDAMDWARAVFPCLFARR</sequence>
<feature type="region of interest" description="Disordered" evidence="1">
    <location>
        <begin position="1"/>
        <end position="23"/>
    </location>
</feature>
<keyword evidence="3" id="KW-1185">Reference proteome</keyword>
<feature type="compositionally biased region" description="Polar residues" evidence="1">
    <location>
        <begin position="119"/>
        <end position="133"/>
    </location>
</feature>
<feature type="region of interest" description="Disordered" evidence="1">
    <location>
        <begin position="38"/>
        <end position="85"/>
    </location>
</feature>
<feature type="region of interest" description="Disordered" evidence="1">
    <location>
        <begin position="114"/>
        <end position="133"/>
    </location>
</feature>
<organism evidence="2 3">
    <name type="scientific">Venustampulla echinocandica</name>
    <dbReference type="NCBI Taxonomy" id="2656787"/>
    <lineage>
        <taxon>Eukaryota</taxon>
        <taxon>Fungi</taxon>
        <taxon>Dikarya</taxon>
        <taxon>Ascomycota</taxon>
        <taxon>Pezizomycotina</taxon>
        <taxon>Leotiomycetes</taxon>
        <taxon>Helotiales</taxon>
        <taxon>Pleuroascaceae</taxon>
        <taxon>Venustampulla</taxon>
    </lineage>
</organism>
<name>A0A370TC83_9HELO</name>
<dbReference type="RefSeq" id="XP_031865795.1">
    <property type="nucleotide sequence ID" value="XM_032017888.1"/>
</dbReference>
<evidence type="ECO:0000256" key="1">
    <source>
        <dbReference type="SAM" id="MobiDB-lite"/>
    </source>
</evidence>
<dbReference type="AlphaFoldDB" id="A0A370TC83"/>
<dbReference type="GeneID" id="43602114"/>
<gene>
    <name evidence="2" type="ORF">BP5553_09265</name>
</gene>
<evidence type="ECO:0000313" key="3">
    <source>
        <dbReference type="Proteomes" id="UP000254866"/>
    </source>
</evidence>
<protein>
    <submittedName>
        <fullName evidence="2">Uncharacterized protein</fullName>
    </submittedName>
</protein>
<accession>A0A370TC83</accession>
<dbReference type="EMBL" id="NPIC01000011">
    <property type="protein sequence ID" value="RDL31863.1"/>
    <property type="molecule type" value="Genomic_DNA"/>
</dbReference>